<protein>
    <recommendedName>
        <fullName evidence="5">Type II secretory pathway, pseudopilin PulG</fullName>
    </recommendedName>
</protein>
<sequence length="328" mass="33245">MTTLKPVRKHSEGEEGYLLLGLVVVCFLLLLVLGVAAPRVAKELERDREVESEHRAQEYVRAIQLFYKKNSRYPTSMDELLGKGPGGGMSLGGTSTNAHYLRQEYKDPITGGEYRLIHFGEAKTEVKGFFGEPLQGMPAGNLGSAAGMVSNLGGNSGTGTTPGSPTATGGLGTSTSPTGTTGTTGSTTGSTGTSTGSTTGTGTGSQTDVTSTLGGNNASSFQGSKGAIVGVGSNGKGHGLVEWNGSENIEDWEFLYDPRVEQLKARVSIFGGTPAANGNGSFGSFGNGVGTTPGTTTPGSSPGTDPNSSSGTPSTSTPTTGTSGTTPQ</sequence>
<keyword evidence="2" id="KW-0472">Membrane</keyword>
<reference evidence="3 4" key="1">
    <citation type="submission" date="2016-10" db="EMBL/GenBank/DDBJ databases">
        <authorList>
            <person name="de Groot N.N."/>
        </authorList>
    </citation>
    <scope>NUCLEOTIDE SEQUENCE [LARGE SCALE GENOMIC DNA]</scope>
    <source>
        <strain evidence="3 4">GAS232</strain>
    </source>
</reference>
<dbReference type="Proteomes" id="UP000182427">
    <property type="component" value="Chromosome I"/>
</dbReference>
<keyword evidence="4" id="KW-1185">Reference proteome</keyword>
<feature type="region of interest" description="Disordered" evidence="1">
    <location>
        <begin position="275"/>
        <end position="328"/>
    </location>
</feature>
<dbReference type="Gene3D" id="3.30.700.10">
    <property type="entry name" value="Glycoprotein, Type 4 Pilin"/>
    <property type="match status" value="1"/>
</dbReference>
<keyword evidence="2" id="KW-1133">Transmembrane helix</keyword>
<evidence type="ECO:0000256" key="2">
    <source>
        <dbReference type="SAM" id="Phobius"/>
    </source>
</evidence>
<proteinExistence type="predicted"/>
<organism evidence="3 4">
    <name type="scientific">Terriglobus roseus</name>
    <dbReference type="NCBI Taxonomy" id="392734"/>
    <lineage>
        <taxon>Bacteria</taxon>
        <taxon>Pseudomonadati</taxon>
        <taxon>Acidobacteriota</taxon>
        <taxon>Terriglobia</taxon>
        <taxon>Terriglobales</taxon>
        <taxon>Acidobacteriaceae</taxon>
        <taxon>Terriglobus</taxon>
    </lineage>
</organism>
<dbReference type="EMBL" id="LT629690">
    <property type="protein sequence ID" value="SDF57991.1"/>
    <property type="molecule type" value="Genomic_DNA"/>
</dbReference>
<feature type="compositionally biased region" description="Gly residues" evidence="1">
    <location>
        <begin position="280"/>
        <end position="291"/>
    </location>
</feature>
<feature type="compositionally biased region" description="Low complexity" evidence="1">
    <location>
        <begin position="292"/>
        <end position="328"/>
    </location>
</feature>
<feature type="region of interest" description="Disordered" evidence="1">
    <location>
        <begin position="153"/>
        <end position="222"/>
    </location>
</feature>
<evidence type="ECO:0000313" key="3">
    <source>
        <dbReference type="EMBL" id="SDF57991.1"/>
    </source>
</evidence>
<evidence type="ECO:0008006" key="5">
    <source>
        <dbReference type="Google" id="ProtNLM"/>
    </source>
</evidence>
<evidence type="ECO:0000313" key="4">
    <source>
        <dbReference type="Proteomes" id="UP000182427"/>
    </source>
</evidence>
<feature type="compositionally biased region" description="Polar residues" evidence="1">
    <location>
        <begin position="213"/>
        <end position="222"/>
    </location>
</feature>
<dbReference type="AlphaFoldDB" id="A0A1G7M8F0"/>
<gene>
    <name evidence="3" type="ORF">SAMN05444167_2735</name>
</gene>
<feature type="transmembrane region" description="Helical" evidence="2">
    <location>
        <begin position="16"/>
        <end position="38"/>
    </location>
</feature>
<accession>A0A1G7M8F0</accession>
<keyword evidence="2" id="KW-0812">Transmembrane</keyword>
<dbReference type="OrthoDB" id="123507at2"/>
<name>A0A1G7M8F0_9BACT</name>
<feature type="compositionally biased region" description="Low complexity" evidence="1">
    <location>
        <begin position="158"/>
        <end position="212"/>
    </location>
</feature>
<evidence type="ECO:0000256" key="1">
    <source>
        <dbReference type="SAM" id="MobiDB-lite"/>
    </source>
</evidence>
<dbReference type="RefSeq" id="WP_083345629.1">
    <property type="nucleotide sequence ID" value="NZ_LT629690.1"/>
</dbReference>